<evidence type="ECO:0000256" key="1">
    <source>
        <dbReference type="SAM" id="Phobius"/>
    </source>
</evidence>
<accession>A0ABD5UAA3</accession>
<dbReference type="AlphaFoldDB" id="A0ABD5UAA3"/>
<dbReference type="RefSeq" id="WP_304447821.1">
    <property type="nucleotide sequence ID" value="NZ_JARRAH010000001.1"/>
</dbReference>
<proteinExistence type="predicted"/>
<organism evidence="2 3">
    <name type="scientific">Halomarina ordinaria</name>
    <dbReference type="NCBI Taxonomy" id="3033939"/>
    <lineage>
        <taxon>Archaea</taxon>
        <taxon>Methanobacteriati</taxon>
        <taxon>Methanobacteriota</taxon>
        <taxon>Stenosarchaea group</taxon>
        <taxon>Halobacteria</taxon>
        <taxon>Halobacteriales</taxon>
        <taxon>Natronomonadaceae</taxon>
        <taxon>Halomarina</taxon>
    </lineage>
</organism>
<dbReference type="Pfam" id="PF23960">
    <property type="entry name" value="DUF7289"/>
    <property type="match status" value="1"/>
</dbReference>
<feature type="transmembrane region" description="Helical" evidence="1">
    <location>
        <begin position="12"/>
        <end position="34"/>
    </location>
</feature>
<protein>
    <recommendedName>
        <fullName evidence="4">Flagellin</fullName>
    </recommendedName>
</protein>
<gene>
    <name evidence="2" type="ORF">ACFQHK_06355</name>
</gene>
<name>A0ABD5UAA3_9EURY</name>
<keyword evidence="1" id="KW-1133">Transmembrane helix</keyword>
<keyword evidence="1" id="KW-0472">Membrane</keyword>
<reference evidence="2 3" key="1">
    <citation type="journal article" date="2019" name="Int. J. Syst. Evol. Microbiol.">
        <title>The Global Catalogue of Microorganisms (GCM) 10K type strain sequencing project: providing services to taxonomists for standard genome sequencing and annotation.</title>
        <authorList>
            <consortium name="The Broad Institute Genomics Platform"/>
            <consortium name="The Broad Institute Genome Sequencing Center for Infectious Disease"/>
            <person name="Wu L."/>
            <person name="Ma J."/>
        </authorList>
    </citation>
    <scope>NUCLEOTIDE SEQUENCE [LARGE SCALE GENOMIC DNA]</scope>
    <source>
        <strain evidence="2 3">PSRA2</strain>
    </source>
</reference>
<keyword evidence="1" id="KW-0812">Transmembrane</keyword>
<sequence length="259" mass="27996">MTDRAVSEVLSFVLVFSVVVSVVGLVYVSGFAGLETARSAEQVDNAERAFDVLADNMADIHHHRAPSRKTEVKLADAQLQYSGTTTEFDVTVGGVTDDEGALRHFRAETTPIVYSAGSDTDVVYDGGAVVRRDGDYARVTRAPPIRTTDDGTLVVQYVQTNARERGVSGSRTVLVRGERTRSEILVTDEDSTESGDLTVTMNVTTASERVGAWESYLEGELGCSPENVEPLDDGRTRFTCETEASDLTVSVTSIDLELS</sequence>
<dbReference type="InterPro" id="IPR055713">
    <property type="entry name" value="DUF7289"/>
</dbReference>
<evidence type="ECO:0008006" key="4">
    <source>
        <dbReference type="Google" id="ProtNLM"/>
    </source>
</evidence>
<comment type="caution">
    <text evidence="2">The sequence shown here is derived from an EMBL/GenBank/DDBJ whole genome shotgun (WGS) entry which is preliminary data.</text>
</comment>
<evidence type="ECO:0000313" key="3">
    <source>
        <dbReference type="Proteomes" id="UP001596406"/>
    </source>
</evidence>
<evidence type="ECO:0000313" key="2">
    <source>
        <dbReference type="EMBL" id="MFC6836127.1"/>
    </source>
</evidence>
<dbReference type="EMBL" id="JBHSXM010000001">
    <property type="protein sequence ID" value="MFC6836127.1"/>
    <property type="molecule type" value="Genomic_DNA"/>
</dbReference>
<dbReference type="Proteomes" id="UP001596406">
    <property type="component" value="Unassembled WGS sequence"/>
</dbReference>
<keyword evidence="3" id="KW-1185">Reference proteome</keyword>